<protein>
    <submittedName>
        <fullName evidence="1">Uncharacterized protein</fullName>
    </submittedName>
</protein>
<evidence type="ECO:0000313" key="1">
    <source>
        <dbReference type="EMBL" id="MPC07843.1"/>
    </source>
</evidence>
<name>A0A5B7CJP3_PORTR</name>
<dbReference type="AlphaFoldDB" id="A0A5B7CJP3"/>
<dbReference type="Proteomes" id="UP000324222">
    <property type="component" value="Unassembled WGS sequence"/>
</dbReference>
<sequence length="101" mass="11234">MQGSRIQVVSALRGYYGLDTSNLPRPERSRQGIQPERYIQMYARRVCIRPYRFNLFLLTLAGLLSATQEGKGRECRPPASQPASPVHEAALAPSDEFLAAA</sequence>
<evidence type="ECO:0000313" key="2">
    <source>
        <dbReference type="Proteomes" id="UP000324222"/>
    </source>
</evidence>
<reference evidence="1 2" key="1">
    <citation type="submission" date="2019-05" db="EMBL/GenBank/DDBJ databases">
        <title>Another draft genome of Portunus trituberculatus and its Hox gene families provides insights of decapod evolution.</title>
        <authorList>
            <person name="Jeong J.-H."/>
            <person name="Song I."/>
            <person name="Kim S."/>
            <person name="Choi T."/>
            <person name="Kim D."/>
            <person name="Ryu S."/>
            <person name="Kim W."/>
        </authorList>
    </citation>
    <scope>NUCLEOTIDE SEQUENCE [LARGE SCALE GENOMIC DNA]</scope>
    <source>
        <tissue evidence="1">Muscle</tissue>
    </source>
</reference>
<organism evidence="1 2">
    <name type="scientific">Portunus trituberculatus</name>
    <name type="common">Swimming crab</name>
    <name type="synonym">Neptunus trituberculatus</name>
    <dbReference type="NCBI Taxonomy" id="210409"/>
    <lineage>
        <taxon>Eukaryota</taxon>
        <taxon>Metazoa</taxon>
        <taxon>Ecdysozoa</taxon>
        <taxon>Arthropoda</taxon>
        <taxon>Crustacea</taxon>
        <taxon>Multicrustacea</taxon>
        <taxon>Malacostraca</taxon>
        <taxon>Eumalacostraca</taxon>
        <taxon>Eucarida</taxon>
        <taxon>Decapoda</taxon>
        <taxon>Pleocyemata</taxon>
        <taxon>Brachyura</taxon>
        <taxon>Eubrachyura</taxon>
        <taxon>Portunoidea</taxon>
        <taxon>Portunidae</taxon>
        <taxon>Portuninae</taxon>
        <taxon>Portunus</taxon>
    </lineage>
</organism>
<keyword evidence="2" id="KW-1185">Reference proteome</keyword>
<comment type="caution">
    <text evidence="1">The sequence shown here is derived from an EMBL/GenBank/DDBJ whole genome shotgun (WGS) entry which is preliminary data.</text>
</comment>
<proteinExistence type="predicted"/>
<accession>A0A5B7CJP3</accession>
<gene>
    <name evidence="1" type="ORF">E2C01_000410</name>
</gene>
<dbReference type="EMBL" id="VSRR010000009">
    <property type="protein sequence ID" value="MPC07843.1"/>
    <property type="molecule type" value="Genomic_DNA"/>
</dbReference>